<evidence type="ECO:0000256" key="5">
    <source>
        <dbReference type="ARBA" id="ARBA00023002"/>
    </source>
</evidence>
<sequence length="269" mass="29247">MKHFISLITLLAVSIGVSGSSPQVDWSKHQWQAPGPHDSRGPCPGMNSLANHGFLPRNGSNITIPIVLDAVLQGFNFQPILLLRSVIKMALLATDNTDNFALEELALHGVLEHDASFSRNDIAIGDNIHFNETVFQTLKNSNPGVDYYNITSAAWVLEQRMAEDTIVNPNLTNTEKEFTIRLTESGFYLGLIGNITTGVAPKNYVQILFEEERLPIAEGWRPSDVPITEDNFPALVAKIKAATNWAPSGPIPEGDISLVPVVSGAGVPI</sequence>
<comment type="cofactor">
    <cofactor evidence="1">
        <name>heme b</name>
        <dbReference type="ChEBI" id="CHEBI:60344"/>
    </cofactor>
</comment>
<keyword evidence="6" id="KW-0408">Iron</keyword>
<keyword evidence="3" id="KW-0349">Heme</keyword>
<name>A0A9P5PHU3_9AGAR</name>
<evidence type="ECO:0000256" key="4">
    <source>
        <dbReference type="ARBA" id="ARBA00022723"/>
    </source>
</evidence>
<dbReference type="AlphaFoldDB" id="A0A9P5PHU3"/>
<reference evidence="11" key="1">
    <citation type="submission" date="2020-11" db="EMBL/GenBank/DDBJ databases">
        <authorList>
            <consortium name="DOE Joint Genome Institute"/>
            <person name="Ahrendt S."/>
            <person name="Riley R."/>
            <person name="Andreopoulos W."/>
            <person name="Labutti K."/>
            <person name="Pangilinan J."/>
            <person name="Ruiz-Duenas F.J."/>
            <person name="Barrasa J.M."/>
            <person name="Sanchez-Garcia M."/>
            <person name="Camarero S."/>
            <person name="Miyauchi S."/>
            <person name="Serrano A."/>
            <person name="Linde D."/>
            <person name="Babiker R."/>
            <person name="Drula E."/>
            <person name="Ayuso-Fernandez I."/>
            <person name="Pacheco R."/>
            <person name="Padilla G."/>
            <person name="Ferreira P."/>
            <person name="Barriuso J."/>
            <person name="Kellner H."/>
            <person name="Castanera R."/>
            <person name="Alfaro M."/>
            <person name="Ramirez L."/>
            <person name="Pisabarro A.G."/>
            <person name="Kuo A."/>
            <person name="Tritt A."/>
            <person name="Lipzen A."/>
            <person name="He G."/>
            <person name="Yan M."/>
            <person name="Ng V."/>
            <person name="Cullen D."/>
            <person name="Martin F."/>
            <person name="Rosso M.-N."/>
            <person name="Henrissat B."/>
            <person name="Hibbett D."/>
            <person name="Martinez A.T."/>
            <person name="Grigoriev I.V."/>
        </authorList>
    </citation>
    <scope>NUCLEOTIDE SEQUENCE</scope>
    <source>
        <strain evidence="11">AH 40177</strain>
    </source>
</reference>
<proteinExistence type="inferred from homology"/>
<dbReference type="SUPFAM" id="SSF47571">
    <property type="entry name" value="Cloroperoxidase"/>
    <property type="match status" value="1"/>
</dbReference>
<evidence type="ECO:0000256" key="3">
    <source>
        <dbReference type="ARBA" id="ARBA00022617"/>
    </source>
</evidence>
<accession>A0A9P5PHU3</accession>
<keyword evidence="12" id="KW-1185">Reference proteome</keyword>
<dbReference type="GO" id="GO:0004601">
    <property type="term" value="F:peroxidase activity"/>
    <property type="evidence" value="ECO:0007669"/>
    <property type="project" value="UniProtKB-KW"/>
</dbReference>
<evidence type="ECO:0000256" key="9">
    <source>
        <dbReference type="SAM" id="SignalP"/>
    </source>
</evidence>
<dbReference type="Pfam" id="PF01328">
    <property type="entry name" value="Peroxidase_2"/>
    <property type="match status" value="1"/>
</dbReference>
<keyword evidence="2" id="KW-0575">Peroxidase</keyword>
<dbReference type="InterPro" id="IPR036851">
    <property type="entry name" value="Chloroperoxidase-like_sf"/>
</dbReference>
<evidence type="ECO:0000259" key="10">
    <source>
        <dbReference type="PROSITE" id="PS51405"/>
    </source>
</evidence>
<evidence type="ECO:0000256" key="7">
    <source>
        <dbReference type="ARBA" id="ARBA00025795"/>
    </source>
</evidence>
<gene>
    <name evidence="11" type="ORF">BDP27DRAFT_1384932</name>
</gene>
<feature type="signal peptide" evidence="9">
    <location>
        <begin position="1"/>
        <end position="19"/>
    </location>
</feature>
<comment type="caution">
    <text evidence="11">The sequence shown here is derived from an EMBL/GenBank/DDBJ whole genome shotgun (WGS) entry which is preliminary data.</text>
</comment>
<feature type="domain" description="Heme haloperoxidase family profile" evidence="10">
    <location>
        <begin position="27"/>
        <end position="237"/>
    </location>
</feature>
<keyword evidence="5" id="KW-0560">Oxidoreductase</keyword>
<dbReference type="PANTHER" id="PTHR33577">
    <property type="entry name" value="STERIGMATOCYSTIN BIOSYNTHESIS PEROXIDASE STCC-RELATED"/>
    <property type="match status" value="1"/>
</dbReference>
<dbReference type="EMBL" id="JADNRY010000146">
    <property type="protein sequence ID" value="KAF9063472.1"/>
    <property type="molecule type" value="Genomic_DNA"/>
</dbReference>
<dbReference type="PANTHER" id="PTHR33577:SF19">
    <property type="entry name" value="HEME HALOPEROXIDASE FAMILY PROFILE DOMAIN-CONTAINING PROTEIN-RELATED"/>
    <property type="match status" value="1"/>
</dbReference>
<dbReference type="PROSITE" id="PS51405">
    <property type="entry name" value="HEME_HALOPEROXIDASE"/>
    <property type="match status" value="1"/>
</dbReference>
<protein>
    <submittedName>
        <fullName evidence="11">Cloroperoxidase</fullName>
    </submittedName>
</protein>
<comment type="similarity">
    <text evidence="7">Belongs to the chloroperoxidase family.</text>
</comment>
<dbReference type="Gene3D" id="1.10.489.10">
    <property type="entry name" value="Chloroperoxidase-like"/>
    <property type="match status" value="1"/>
</dbReference>
<feature type="region of interest" description="Disordered" evidence="8">
    <location>
        <begin position="26"/>
        <end position="45"/>
    </location>
</feature>
<evidence type="ECO:0000313" key="11">
    <source>
        <dbReference type="EMBL" id="KAF9063472.1"/>
    </source>
</evidence>
<keyword evidence="4" id="KW-0479">Metal-binding</keyword>
<evidence type="ECO:0000256" key="6">
    <source>
        <dbReference type="ARBA" id="ARBA00023004"/>
    </source>
</evidence>
<evidence type="ECO:0000256" key="1">
    <source>
        <dbReference type="ARBA" id="ARBA00001970"/>
    </source>
</evidence>
<evidence type="ECO:0000256" key="8">
    <source>
        <dbReference type="SAM" id="MobiDB-lite"/>
    </source>
</evidence>
<evidence type="ECO:0000313" key="12">
    <source>
        <dbReference type="Proteomes" id="UP000772434"/>
    </source>
</evidence>
<dbReference type="Proteomes" id="UP000772434">
    <property type="component" value="Unassembled WGS sequence"/>
</dbReference>
<organism evidence="11 12">
    <name type="scientific">Rhodocollybia butyracea</name>
    <dbReference type="NCBI Taxonomy" id="206335"/>
    <lineage>
        <taxon>Eukaryota</taxon>
        <taxon>Fungi</taxon>
        <taxon>Dikarya</taxon>
        <taxon>Basidiomycota</taxon>
        <taxon>Agaricomycotina</taxon>
        <taxon>Agaricomycetes</taxon>
        <taxon>Agaricomycetidae</taxon>
        <taxon>Agaricales</taxon>
        <taxon>Marasmiineae</taxon>
        <taxon>Omphalotaceae</taxon>
        <taxon>Rhodocollybia</taxon>
    </lineage>
</organism>
<keyword evidence="9" id="KW-0732">Signal</keyword>
<dbReference type="InterPro" id="IPR000028">
    <property type="entry name" value="Chloroperoxidase"/>
</dbReference>
<evidence type="ECO:0000256" key="2">
    <source>
        <dbReference type="ARBA" id="ARBA00022559"/>
    </source>
</evidence>
<dbReference type="GO" id="GO:0046872">
    <property type="term" value="F:metal ion binding"/>
    <property type="evidence" value="ECO:0007669"/>
    <property type="project" value="UniProtKB-KW"/>
</dbReference>
<dbReference type="OrthoDB" id="407298at2759"/>
<feature type="chain" id="PRO_5040428818" evidence="9">
    <location>
        <begin position="20"/>
        <end position="269"/>
    </location>
</feature>